<accession>A0A139N4N3</accession>
<sequence length="136" mass="15701">MNSQSQTSLSINQNDEETLKNLYREMNQAMVDRDIDTLSRIITSDSSLVHMTGYVQPIQEWFDDVASEEMKYYSWQEENIKDVVINGDTASLTGQSRVRARIWGAGPSTWPLQMKVDFVKENGQWRISNQVASTYR</sequence>
<dbReference type="EMBL" id="LQRD01000017">
    <property type="protein sequence ID" value="KXT70892.1"/>
    <property type="molecule type" value="Genomic_DNA"/>
</dbReference>
<feature type="domain" description="DUF4440" evidence="1">
    <location>
        <begin position="20"/>
        <end position="127"/>
    </location>
</feature>
<dbReference type="AlphaFoldDB" id="A0A139N4N3"/>
<dbReference type="RefSeq" id="WP_061422136.1">
    <property type="nucleotide sequence ID" value="NZ_KQ969062.1"/>
</dbReference>
<evidence type="ECO:0000259" key="1">
    <source>
        <dbReference type="Pfam" id="PF14534"/>
    </source>
</evidence>
<comment type="caution">
    <text evidence="2">The sequence shown here is derived from an EMBL/GenBank/DDBJ whole genome shotgun (WGS) entry which is preliminary data.</text>
</comment>
<dbReference type="Pfam" id="PF14534">
    <property type="entry name" value="DUF4440"/>
    <property type="match status" value="1"/>
</dbReference>
<name>A0A139N4N3_STRCR</name>
<dbReference type="Proteomes" id="UP000070377">
    <property type="component" value="Unassembled WGS sequence"/>
</dbReference>
<proteinExistence type="predicted"/>
<dbReference type="InterPro" id="IPR032710">
    <property type="entry name" value="NTF2-like_dom_sf"/>
</dbReference>
<evidence type="ECO:0000313" key="3">
    <source>
        <dbReference type="Proteomes" id="UP000070377"/>
    </source>
</evidence>
<dbReference type="Gene3D" id="3.10.450.50">
    <property type="match status" value="1"/>
</dbReference>
<dbReference type="PATRIC" id="fig|45634.12.peg.338"/>
<reference evidence="2 3" key="1">
    <citation type="submission" date="2016-01" db="EMBL/GenBank/DDBJ databases">
        <title>Highly variable Streptococcus oralis are common among viridans streptococci isolated from primates.</title>
        <authorList>
            <person name="Denapaite D."/>
            <person name="Rieger M."/>
            <person name="Koendgen S."/>
            <person name="Brueckner R."/>
            <person name="Ochigava I."/>
            <person name="Kappeler P."/>
            <person name="Maetz-Rensing K."/>
            <person name="Leendertz F."/>
            <person name="Hakenbeck R."/>
        </authorList>
    </citation>
    <scope>NUCLEOTIDE SEQUENCE [LARGE SCALE GENOMIC DNA]</scope>
    <source>
        <strain evidence="2 3">DD08</strain>
    </source>
</reference>
<organism evidence="2 3">
    <name type="scientific">Streptococcus cristatus</name>
    <dbReference type="NCBI Taxonomy" id="45634"/>
    <lineage>
        <taxon>Bacteria</taxon>
        <taxon>Bacillati</taxon>
        <taxon>Bacillota</taxon>
        <taxon>Bacilli</taxon>
        <taxon>Lactobacillales</taxon>
        <taxon>Streptococcaceae</taxon>
        <taxon>Streptococcus</taxon>
    </lineage>
</organism>
<evidence type="ECO:0000313" key="2">
    <source>
        <dbReference type="EMBL" id="KXT70892.1"/>
    </source>
</evidence>
<gene>
    <name evidence="2" type="ORF">SCRDD08_00326</name>
</gene>
<dbReference type="SUPFAM" id="SSF54427">
    <property type="entry name" value="NTF2-like"/>
    <property type="match status" value="1"/>
</dbReference>
<dbReference type="STRING" id="45634.SCRDD08_00326"/>
<protein>
    <recommendedName>
        <fullName evidence="1">DUF4440 domain-containing protein</fullName>
    </recommendedName>
</protein>
<dbReference type="InterPro" id="IPR027843">
    <property type="entry name" value="DUF4440"/>
</dbReference>